<accession>A0A1I7HK49</accession>
<dbReference type="SUPFAM" id="SSF52540">
    <property type="entry name" value="P-loop containing nucleoside triphosphate hydrolases"/>
    <property type="match status" value="1"/>
</dbReference>
<evidence type="ECO:0000256" key="3">
    <source>
        <dbReference type="ARBA" id="ARBA00022801"/>
    </source>
</evidence>
<feature type="domain" description="Dynamin-type G" evidence="8">
    <location>
        <begin position="66"/>
        <end position="407"/>
    </location>
</feature>
<evidence type="ECO:0000256" key="4">
    <source>
        <dbReference type="ARBA" id="ARBA00023054"/>
    </source>
</evidence>
<keyword evidence="4 7" id="KW-0175">Coiled coil</keyword>
<name>A0A1I7HK49_9BURK</name>
<dbReference type="Proteomes" id="UP000183656">
    <property type="component" value="Unassembled WGS sequence"/>
</dbReference>
<dbReference type="GO" id="GO:0016020">
    <property type="term" value="C:membrane"/>
    <property type="evidence" value="ECO:0007669"/>
    <property type="project" value="UniProtKB-SubCell"/>
</dbReference>
<evidence type="ECO:0000256" key="5">
    <source>
        <dbReference type="ARBA" id="ARBA00023134"/>
    </source>
</evidence>
<evidence type="ECO:0000256" key="2">
    <source>
        <dbReference type="ARBA" id="ARBA00022741"/>
    </source>
</evidence>
<sequence>MHKNNIDTLRDEAKRQLRLLKDLLQKANNKGLVEAPAVGGKNRATFDSESLPKALEVLDGESYKLDHLDMVLAVVGTMKAGKSTSINAIVGAEVLPNRNRPMTALPTLIRHTPGILTPRLVFEKIKPLNDLLNILHSAIKKINPEILKELRNDPDMDQLLEKISHKKNFVSRYDGEEGIFNFLKGLNDLVRLCFATEINFPFAEYSTVDAMPVIEVEFTHLKDTPATQGRLTLLDTPGPNEAGQQHLRHMLKDQLKKASAVLAVLDYTQLKSDADAQVRENLLEISETAKDRMYALVNKFDQKDRNSDDAAAVKKYVSQTLMKGVIAQDGVFPVSANQGYLASRALNEIHRNGQLNTADSWVKDFAEEAFGKRWAKFIENPEEVKEGADHIWAESGFAEPLLKVIFEAHQNAALEALRSAASKLEKISRDAGDFFKANVGSLKKSTTELQRNIHNLQQDIESISRIEKETEAALQKALHNMQSDVKESAYEIERDIKKTLEDYLKKGKEIEKNIIAKKKGKENLRQDENSPLYLFGMVTKALVGGQKSKENKSFNQNETIANAKNGIVVFDEKMEANNFRGDIEKSILVVMEKAEKSFQKSIEYGVINFAKELDRQRLDSLDKIQKSAQKNIDGFDIEIRLPDAKSISLDTSVSGILNNAVEEKTKTVTRRRRKSGAWGTVCRWFGTDDWGWESYSDTEDYYEVNLVKINASCQASVQNLFKAAHSALDEVIYPQLHQGVEEFFRAFRGKIEHIRGDLMSGLQKHSLDQEKKASFLEESTKMAREASGLEKDCAALNQSTETLRRSEGVSVARGEVLA</sequence>
<dbReference type="PROSITE" id="PS51718">
    <property type="entry name" value="G_DYNAMIN_2"/>
    <property type="match status" value="1"/>
</dbReference>
<keyword evidence="2" id="KW-0547">Nucleotide-binding</keyword>
<evidence type="ECO:0000259" key="8">
    <source>
        <dbReference type="PROSITE" id="PS51718"/>
    </source>
</evidence>
<dbReference type="CDD" id="cd00882">
    <property type="entry name" value="Ras_like_GTPase"/>
    <property type="match status" value="1"/>
</dbReference>
<dbReference type="AlphaFoldDB" id="A0A1I7HK49"/>
<keyword evidence="10" id="KW-1185">Reference proteome</keyword>
<dbReference type="EMBL" id="FPBX01000011">
    <property type="protein sequence ID" value="SFU61002.1"/>
    <property type="molecule type" value="Genomic_DNA"/>
</dbReference>
<evidence type="ECO:0000256" key="6">
    <source>
        <dbReference type="ARBA" id="ARBA00023136"/>
    </source>
</evidence>
<dbReference type="GO" id="GO:0003924">
    <property type="term" value="F:GTPase activity"/>
    <property type="evidence" value="ECO:0007669"/>
    <property type="project" value="InterPro"/>
</dbReference>
<dbReference type="GO" id="GO:0005525">
    <property type="term" value="F:GTP binding"/>
    <property type="evidence" value="ECO:0007669"/>
    <property type="project" value="UniProtKB-KW"/>
</dbReference>
<proteinExistence type="predicted"/>
<keyword evidence="3" id="KW-0378">Hydrolase</keyword>
<dbReference type="GO" id="GO:0008053">
    <property type="term" value="P:mitochondrial fusion"/>
    <property type="evidence" value="ECO:0007669"/>
    <property type="project" value="TreeGrafter"/>
</dbReference>
<dbReference type="PANTHER" id="PTHR10465:SF0">
    <property type="entry name" value="SARCALUMENIN"/>
    <property type="match status" value="1"/>
</dbReference>
<evidence type="ECO:0000256" key="1">
    <source>
        <dbReference type="ARBA" id="ARBA00004370"/>
    </source>
</evidence>
<dbReference type="OrthoDB" id="6565187at2"/>
<gene>
    <name evidence="9" type="ORF">SAMN04489707_10119</name>
</gene>
<dbReference type="PANTHER" id="PTHR10465">
    <property type="entry name" value="TRANSMEMBRANE GTPASE FZO1"/>
    <property type="match status" value="1"/>
</dbReference>
<evidence type="ECO:0000256" key="7">
    <source>
        <dbReference type="SAM" id="Coils"/>
    </source>
</evidence>
<protein>
    <submittedName>
        <fullName evidence="9">Dynamin family protein</fullName>
    </submittedName>
</protein>
<evidence type="ECO:0000313" key="9">
    <source>
        <dbReference type="EMBL" id="SFU61002.1"/>
    </source>
</evidence>
<evidence type="ECO:0000313" key="10">
    <source>
        <dbReference type="Proteomes" id="UP000183656"/>
    </source>
</evidence>
<keyword evidence="5" id="KW-0342">GTP-binding</keyword>
<dbReference type="Gene3D" id="3.40.50.300">
    <property type="entry name" value="P-loop containing nucleotide triphosphate hydrolases"/>
    <property type="match status" value="1"/>
</dbReference>
<dbReference type="InterPro" id="IPR045063">
    <property type="entry name" value="Dynamin_N"/>
</dbReference>
<dbReference type="STRING" id="343013.SAMN04489707_10119"/>
<feature type="coiled-coil region" evidence="7">
    <location>
        <begin position="439"/>
        <end position="466"/>
    </location>
</feature>
<dbReference type="InterPro" id="IPR027417">
    <property type="entry name" value="P-loop_NTPase"/>
</dbReference>
<organism evidence="9 10">
    <name type="scientific">Paenacidovorax caeni</name>
    <dbReference type="NCBI Taxonomy" id="343013"/>
    <lineage>
        <taxon>Bacteria</taxon>
        <taxon>Pseudomonadati</taxon>
        <taxon>Pseudomonadota</taxon>
        <taxon>Betaproteobacteria</taxon>
        <taxon>Burkholderiales</taxon>
        <taxon>Comamonadaceae</taxon>
        <taxon>Paenacidovorax</taxon>
    </lineage>
</organism>
<keyword evidence="6" id="KW-0472">Membrane</keyword>
<dbReference type="InterPro" id="IPR027094">
    <property type="entry name" value="Mitofusin_fam"/>
</dbReference>
<dbReference type="Pfam" id="PF00350">
    <property type="entry name" value="Dynamin_N"/>
    <property type="match status" value="1"/>
</dbReference>
<comment type="subcellular location">
    <subcellularLocation>
        <location evidence="1">Membrane</location>
    </subcellularLocation>
</comment>
<dbReference type="RefSeq" id="WP_082366647.1">
    <property type="nucleotide sequence ID" value="NZ_CYIG01000051.1"/>
</dbReference>
<reference evidence="9 10" key="1">
    <citation type="submission" date="2016-10" db="EMBL/GenBank/DDBJ databases">
        <authorList>
            <person name="de Groot N.N."/>
        </authorList>
    </citation>
    <scope>NUCLEOTIDE SEQUENCE [LARGE SCALE GENOMIC DNA]</scope>
    <source>
        <strain evidence="9 10">R-24608</strain>
    </source>
</reference>
<dbReference type="InterPro" id="IPR030381">
    <property type="entry name" value="G_DYNAMIN_dom"/>
</dbReference>